<dbReference type="PANTHER" id="PTHR30486:SF6">
    <property type="entry name" value="TYPE IV PILUS RETRACTATION ATPASE PILT"/>
    <property type="match status" value="1"/>
</dbReference>
<dbReference type="Pfam" id="PF00437">
    <property type="entry name" value="T2SSE"/>
    <property type="match status" value="1"/>
</dbReference>
<dbReference type="InterPro" id="IPR027417">
    <property type="entry name" value="P-loop_NTPase"/>
</dbReference>
<evidence type="ECO:0000256" key="2">
    <source>
        <dbReference type="SAM" id="MobiDB-lite"/>
    </source>
</evidence>
<protein>
    <submittedName>
        <fullName evidence="4">Type II secretion system protein E</fullName>
    </submittedName>
</protein>
<name>A0A549SCI7_METSR</name>
<dbReference type="AlphaFoldDB" id="A0A549SCI7"/>
<dbReference type="Gene3D" id="3.30.450.90">
    <property type="match status" value="1"/>
</dbReference>
<dbReference type="InterPro" id="IPR050921">
    <property type="entry name" value="T4SS_GSP_E_ATPase"/>
</dbReference>
<evidence type="ECO:0000313" key="5">
    <source>
        <dbReference type="Proteomes" id="UP000316781"/>
    </source>
</evidence>
<dbReference type="SUPFAM" id="SSF52540">
    <property type="entry name" value="P-loop containing nucleoside triphosphate hydrolases"/>
    <property type="match status" value="1"/>
</dbReference>
<gene>
    <name evidence="4" type="ORF">FM996_21530</name>
</gene>
<feature type="domain" description="Bacterial type II secretion system protein E" evidence="3">
    <location>
        <begin position="200"/>
        <end position="370"/>
    </location>
</feature>
<accession>A0A549SCI7</accession>
<reference evidence="4 5" key="1">
    <citation type="submission" date="2019-07" db="EMBL/GenBank/DDBJ databases">
        <title>Ln-dependent methylotrophs.</title>
        <authorList>
            <person name="Tani A."/>
        </authorList>
    </citation>
    <scope>NUCLEOTIDE SEQUENCE [LARGE SCALE GENOMIC DNA]</scope>
    <source>
        <strain evidence="4 5">SM89A</strain>
    </source>
</reference>
<dbReference type="Gene3D" id="3.40.50.300">
    <property type="entry name" value="P-loop containing nucleotide triphosphate hydrolases"/>
    <property type="match status" value="1"/>
</dbReference>
<dbReference type="PANTHER" id="PTHR30486">
    <property type="entry name" value="TWITCHING MOTILITY PROTEIN PILT"/>
    <property type="match status" value="1"/>
</dbReference>
<dbReference type="Proteomes" id="UP000316781">
    <property type="component" value="Unassembled WGS sequence"/>
</dbReference>
<dbReference type="InterPro" id="IPR001482">
    <property type="entry name" value="T2SS/T4SS_dom"/>
</dbReference>
<feature type="region of interest" description="Disordered" evidence="2">
    <location>
        <begin position="1"/>
        <end position="38"/>
    </location>
</feature>
<comment type="caution">
    <text evidence="4">The sequence shown here is derived from an EMBL/GenBank/DDBJ whole genome shotgun (WGS) entry which is preliminary data.</text>
</comment>
<evidence type="ECO:0000259" key="3">
    <source>
        <dbReference type="Pfam" id="PF00437"/>
    </source>
</evidence>
<dbReference type="GO" id="GO:0016887">
    <property type="term" value="F:ATP hydrolysis activity"/>
    <property type="evidence" value="ECO:0007669"/>
    <property type="project" value="InterPro"/>
</dbReference>
<proteinExistence type="inferred from homology"/>
<comment type="similarity">
    <text evidence="1">Belongs to the GSP E family.</text>
</comment>
<organism evidence="4 5">
    <name type="scientific">Methylosinus sporium</name>
    <dbReference type="NCBI Taxonomy" id="428"/>
    <lineage>
        <taxon>Bacteria</taxon>
        <taxon>Pseudomonadati</taxon>
        <taxon>Pseudomonadota</taxon>
        <taxon>Alphaproteobacteria</taxon>
        <taxon>Hyphomicrobiales</taxon>
        <taxon>Methylocystaceae</taxon>
        <taxon>Methylosinus</taxon>
    </lineage>
</organism>
<dbReference type="EMBL" id="VJMF01000138">
    <property type="protein sequence ID" value="TRL21721.1"/>
    <property type="molecule type" value="Genomic_DNA"/>
</dbReference>
<evidence type="ECO:0000313" key="4">
    <source>
        <dbReference type="EMBL" id="TRL21721.1"/>
    </source>
</evidence>
<sequence length="431" mass="46833">MAAATSCAPAIGSSASPISPACRPTRAAGRPSATDPARNDVGLISVSIRRTQEDVVVDEAWDSAGLSWVADPRKSAPALDSLLTWAYRSGASRVSFQTGHCPWLRIYGRNRKIGDTTLDEAEIALIVNHLYGADGMARLQGGGALDTTYEIAVSRTERLRYRLNVTSTRSSRRLGVNIVLRPIPGLPPSLEEQLVEPGIMEAFRPRNGMVIVSGGTGSGKSTLIAGMTIAKLLDPNGHYDIVEGAAPVEFLLDRVKSPSSTINQSEIPRDLPTFEEFIRGCMRREPTDIIVGECRETATMSAAIQAAISGHTLTTTIHANDVALTMQRIASLCPLAERENLISAVAQSLRLVVNQRLTPSLDGKRTALREFLAFDRKLRNRFLETDPTQWPALTRRAIEEQGQSFAQAIDKALQDGRISEETAAHELREEA</sequence>
<feature type="compositionally biased region" description="Low complexity" evidence="2">
    <location>
        <begin position="1"/>
        <end position="22"/>
    </location>
</feature>
<evidence type="ECO:0000256" key="1">
    <source>
        <dbReference type="ARBA" id="ARBA00006611"/>
    </source>
</evidence>